<dbReference type="Pfam" id="PF06273">
    <property type="entry name" value="eIF-4B"/>
    <property type="match status" value="1"/>
</dbReference>
<feature type="compositionally biased region" description="Basic and acidic residues" evidence="1">
    <location>
        <begin position="322"/>
        <end position="345"/>
    </location>
</feature>
<feature type="compositionally biased region" description="Basic and acidic residues" evidence="1">
    <location>
        <begin position="367"/>
        <end position="381"/>
    </location>
</feature>
<dbReference type="PANTHER" id="PTHR32091">
    <property type="entry name" value="EUKARYOTIC TRANSLATION INITIATION FACTOR 4B"/>
    <property type="match status" value="1"/>
</dbReference>
<feature type="compositionally biased region" description="Polar residues" evidence="1">
    <location>
        <begin position="306"/>
        <end position="316"/>
    </location>
</feature>
<feature type="compositionally biased region" description="Basic and acidic residues" evidence="1">
    <location>
        <begin position="118"/>
        <end position="143"/>
    </location>
</feature>
<accession>A0A0D6QRV3</accession>
<name>A0A0D6QRV3_ARACU</name>
<feature type="region of interest" description="Disordered" evidence="1">
    <location>
        <begin position="1"/>
        <end position="31"/>
    </location>
</feature>
<dbReference type="InterPro" id="IPR010433">
    <property type="entry name" value="EIF-4B_pln"/>
</dbReference>
<feature type="region of interest" description="Disordered" evidence="1">
    <location>
        <begin position="61"/>
        <end position="449"/>
    </location>
</feature>
<evidence type="ECO:0000256" key="1">
    <source>
        <dbReference type="SAM" id="MobiDB-lite"/>
    </source>
</evidence>
<feature type="compositionally biased region" description="Polar residues" evidence="1">
    <location>
        <begin position="437"/>
        <end position="449"/>
    </location>
</feature>
<proteinExistence type="predicted"/>
<feature type="compositionally biased region" description="Basic and acidic residues" evidence="1">
    <location>
        <begin position="93"/>
        <end position="103"/>
    </location>
</feature>
<dbReference type="GO" id="GO:0003729">
    <property type="term" value="F:mRNA binding"/>
    <property type="evidence" value="ECO:0007669"/>
    <property type="project" value="TreeGrafter"/>
</dbReference>
<dbReference type="PANTHER" id="PTHR32091:SF17">
    <property type="entry name" value="EUKARYOTIC TRANSLATION INITIATION FACTOR 4B3"/>
    <property type="match status" value="1"/>
</dbReference>
<feature type="compositionally biased region" description="Basic and acidic residues" evidence="1">
    <location>
        <begin position="424"/>
        <end position="435"/>
    </location>
</feature>
<dbReference type="AlphaFoldDB" id="A0A0D6QRV3"/>
<feature type="compositionally biased region" description="Polar residues" evidence="1">
    <location>
        <begin position="144"/>
        <end position="154"/>
    </location>
</feature>
<protein>
    <submittedName>
        <fullName evidence="2">Uncharacterized protein</fullName>
    </submittedName>
</protein>
<sequence>MAAWGNKPGAWAQDVEEDEQAKTVAAEEEEGDFPSLKAAAMAKPKKNAKSKKKLTLAEFTTGAYDGPGGKFKPSAFSEKGLTPDEMLMLPTGPRERTAEELERGGGLGGGFRSYGMRGGDRDREGGKESRRRDSGFDPDEPSRADSSSHWGSNKSSASSFGSSFGRGDRDRDRDSRDRDGPSKADETDDWGAGKKFTPAPSERRFGSGGGGFGDSSHSRADEAGNWGAQKQQGGRGFESYSGDSWSRRGGGGRSGFDFFQRDTAGGGPDGDRWSRRSGSPPAPAGGGGGRPRLNLQPRTAPMEPSSGENVSRSRATNPFGEARPREEVLKEKGQDWKKIDEDLYSRGRKNAPEGDFSPRSGFGSPHSNDKTEGDWRKRDNAEINQNSRSEESVAANGNGHAEAARNQSDESDDCEPIQTENGVEDLRNDSEKVHVSLENTNDNSRTARW</sequence>
<dbReference type="GO" id="GO:0003743">
    <property type="term" value="F:translation initiation factor activity"/>
    <property type="evidence" value="ECO:0007669"/>
    <property type="project" value="InterPro"/>
</dbReference>
<evidence type="ECO:0000313" key="2">
    <source>
        <dbReference type="EMBL" id="JAG92981.1"/>
    </source>
</evidence>
<reference evidence="2" key="1">
    <citation type="submission" date="2015-03" db="EMBL/GenBank/DDBJ databases">
        <title>A transcriptome of Araucaria cunninghamii, an australian fine timber species.</title>
        <authorList>
            <person name="Jing Yi C.J.Y."/>
            <person name="Yin San L.Y.S."/>
            <person name="Abdul Karim S.S."/>
            <person name="Wan Azmi N.N."/>
            <person name="Hercus R.R."/>
            <person name="Croft L.L."/>
        </authorList>
    </citation>
    <scope>NUCLEOTIDE SEQUENCE</scope>
    <source>
        <strain evidence="2">MI0301</strain>
        <tissue evidence="2">Leaf</tissue>
    </source>
</reference>
<feature type="compositionally biased region" description="Basic and acidic residues" evidence="1">
    <location>
        <begin position="166"/>
        <end position="185"/>
    </location>
</feature>
<dbReference type="EMBL" id="GCKF01057287">
    <property type="protein sequence ID" value="JAG92981.1"/>
    <property type="molecule type" value="Transcribed_RNA"/>
</dbReference>
<organism evidence="2">
    <name type="scientific">Araucaria cunninghamii</name>
    <name type="common">Hoop pine</name>
    <name type="synonym">Moreton Bay pine</name>
    <dbReference type="NCBI Taxonomy" id="56994"/>
    <lineage>
        <taxon>Eukaryota</taxon>
        <taxon>Viridiplantae</taxon>
        <taxon>Streptophyta</taxon>
        <taxon>Embryophyta</taxon>
        <taxon>Tracheophyta</taxon>
        <taxon>Spermatophyta</taxon>
        <taxon>Pinopsida</taxon>
        <taxon>Pinidae</taxon>
        <taxon>Conifers II</taxon>
        <taxon>Araucariales</taxon>
        <taxon>Araucariaceae</taxon>
        <taxon>Araucaria</taxon>
    </lineage>
</organism>
<feature type="compositionally biased region" description="Low complexity" evidence="1">
    <location>
        <begin position="155"/>
        <end position="165"/>
    </location>
</feature>